<dbReference type="InterPro" id="IPR036291">
    <property type="entry name" value="NAD(P)-bd_dom_sf"/>
</dbReference>
<evidence type="ECO:0000313" key="8">
    <source>
        <dbReference type="Proteomes" id="UP000295260"/>
    </source>
</evidence>
<evidence type="ECO:0000259" key="5">
    <source>
        <dbReference type="Pfam" id="PF00389"/>
    </source>
</evidence>
<dbReference type="GO" id="GO:0016616">
    <property type="term" value="F:oxidoreductase activity, acting on the CH-OH group of donors, NAD or NADP as acceptor"/>
    <property type="evidence" value="ECO:0007669"/>
    <property type="project" value="InterPro"/>
</dbReference>
<comment type="caution">
    <text evidence="7">The sequence shown here is derived from an EMBL/GenBank/DDBJ whole genome shotgun (WGS) entry which is preliminary data.</text>
</comment>
<keyword evidence="2 4" id="KW-0560">Oxidoreductase</keyword>
<evidence type="ECO:0000313" key="7">
    <source>
        <dbReference type="EMBL" id="TDP59221.1"/>
    </source>
</evidence>
<organism evidence="7 8">
    <name type="scientific">Flavobacterium dankookense</name>
    <dbReference type="NCBI Taxonomy" id="706186"/>
    <lineage>
        <taxon>Bacteria</taxon>
        <taxon>Pseudomonadati</taxon>
        <taxon>Bacteroidota</taxon>
        <taxon>Flavobacteriia</taxon>
        <taxon>Flavobacteriales</taxon>
        <taxon>Flavobacteriaceae</taxon>
        <taxon>Flavobacterium</taxon>
    </lineage>
</organism>
<name>A0A4R6QA50_9FLAO</name>
<dbReference type="InterPro" id="IPR050857">
    <property type="entry name" value="D-2-hydroxyacid_DH"/>
</dbReference>
<evidence type="ECO:0000256" key="1">
    <source>
        <dbReference type="ARBA" id="ARBA00005854"/>
    </source>
</evidence>
<dbReference type="SUPFAM" id="SSF52283">
    <property type="entry name" value="Formate/glycerate dehydrogenase catalytic domain-like"/>
    <property type="match status" value="1"/>
</dbReference>
<sequence length="317" mass="35898">MTGKMKLLITESENFSEDAILELKKHFEVEVANLFSEAELIEKIQTVDVLFIRLRFNLSKEILSQTSSLKYILTATTGLDHINVDYFQGNGGRVISLKGEADFLGTIPSTAEHTWGLLLALMKKIPNAFADVKSGNWNRDNFKGNNLKDKKIGILGLGRVGKQVAKFAEAFQMEIAYFDVQQIESYYLKFTDAKDLFSWADIISIHIPYTFENEKYVDKDLLSSCNSNAILINTSRGKIWDETVVAEFLRENKIKAIATDVLFDEYNNSVSKNPLVQLTNLNYNIIITPHIAGATFESMTMTEDFIVMKFLNTLKSN</sequence>
<proteinExistence type="inferred from homology"/>
<dbReference type="OrthoDB" id="9805416at2"/>
<dbReference type="Pfam" id="PF00389">
    <property type="entry name" value="2-Hacid_dh"/>
    <property type="match status" value="1"/>
</dbReference>
<keyword evidence="3" id="KW-0520">NAD</keyword>
<evidence type="ECO:0000256" key="4">
    <source>
        <dbReference type="RuleBase" id="RU003719"/>
    </source>
</evidence>
<gene>
    <name evidence="7" type="ORF">BC748_1464</name>
</gene>
<evidence type="ECO:0000256" key="2">
    <source>
        <dbReference type="ARBA" id="ARBA00023002"/>
    </source>
</evidence>
<evidence type="ECO:0000256" key="3">
    <source>
        <dbReference type="ARBA" id="ARBA00023027"/>
    </source>
</evidence>
<dbReference type="PANTHER" id="PTHR42789">
    <property type="entry name" value="D-ISOMER SPECIFIC 2-HYDROXYACID DEHYDROGENASE FAMILY PROTEIN (AFU_ORTHOLOGUE AFUA_6G10090)"/>
    <property type="match status" value="1"/>
</dbReference>
<keyword evidence="8" id="KW-1185">Reference proteome</keyword>
<dbReference type="Pfam" id="PF02826">
    <property type="entry name" value="2-Hacid_dh_C"/>
    <property type="match status" value="1"/>
</dbReference>
<accession>A0A4R6QA50</accession>
<reference evidence="7 8" key="1">
    <citation type="submission" date="2019-03" db="EMBL/GenBank/DDBJ databases">
        <title>Genomic Encyclopedia of Archaeal and Bacterial Type Strains, Phase II (KMG-II): from individual species to whole genera.</title>
        <authorList>
            <person name="Goeker M."/>
        </authorList>
    </citation>
    <scope>NUCLEOTIDE SEQUENCE [LARGE SCALE GENOMIC DNA]</scope>
    <source>
        <strain evidence="7 8">DSM 25687</strain>
    </source>
</reference>
<protein>
    <submittedName>
        <fullName evidence="7">D-3-phosphoglycerate dehydrogenase</fullName>
    </submittedName>
</protein>
<dbReference type="InterPro" id="IPR006140">
    <property type="entry name" value="D-isomer_DH_NAD-bd"/>
</dbReference>
<dbReference type="SUPFAM" id="SSF51735">
    <property type="entry name" value="NAD(P)-binding Rossmann-fold domains"/>
    <property type="match status" value="1"/>
</dbReference>
<dbReference type="Gene3D" id="3.40.50.720">
    <property type="entry name" value="NAD(P)-binding Rossmann-like Domain"/>
    <property type="match status" value="2"/>
</dbReference>
<dbReference type="PANTHER" id="PTHR42789:SF1">
    <property type="entry name" value="D-ISOMER SPECIFIC 2-HYDROXYACID DEHYDROGENASE FAMILY PROTEIN (AFU_ORTHOLOGUE AFUA_6G10090)"/>
    <property type="match status" value="1"/>
</dbReference>
<dbReference type="Proteomes" id="UP000295260">
    <property type="component" value="Unassembled WGS sequence"/>
</dbReference>
<dbReference type="AlphaFoldDB" id="A0A4R6QA50"/>
<evidence type="ECO:0000259" key="6">
    <source>
        <dbReference type="Pfam" id="PF02826"/>
    </source>
</evidence>
<feature type="domain" description="D-isomer specific 2-hydroxyacid dehydrogenase catalytic" evidence="5">
    <location>
        <begin position="14"/>
        <end position="304"/>
    </location>
</feature>
<dbReference type="InterPro" id="IPR006139">
    <property type="entry name" value="D-isomer_2_OHA_DH_cat_dom"/>
</dbReference>
<dbReference type="GO" id="GO:0051287">
    <property type="term" value="F:NAD binding"/>
    <property type="evidence" value="ECO:0007669"/>
    <property type="project" value="InterPro"/>
</dbReference>
<feature type="domain" description="D-isomer specific 2-hydroxyacid dehydrogenase NAD-binding" evidence="6">
    <location>
        <begin position="116"/>
        <end position="292"/>
    </location>
</feature>
<comment type="similarity">
    <text evidence="1 4">Belongs to the D-isomer specific 2-hydroxyacid dehydrogenase family.</text>
</comment>
<dbReference type="EMBL" id="SNXR01000013">
    <property type="protein sequence ID" value="TDP59221.1"/>
    <property type="molecule type" value="Genomic_DNA"/>
</dbReference>